<evidence type="ECO:0000256" key="2">
    <source>
        <dbReference type="ARBA" id="ARBA00022475"/>
    </source>
</evidence>
<evidence type="ECO:0000313" key="14">
    <source>
        <dbReference type="EMBL" id="OWF39294.1"/>
    </source>
</evidence>
<protein>
    <submittedName>
        <fullName evidence="14">Interleukin-17 receptor D</fullName>
    </submittedName>
</protein>
<sequence>MEYLLYMGLVVCLSVTQAQPNGFNMFNCTSMYAPHLGCEAYQGSTCDPVILKKEFPYLYTDGLEYPEKPSDFHVDISYKYYEGYFNASYPAFNLTIRPPITSSYKDVRGFEVTYMELIAGNTVVKCIIFNLTGQITTADKENEVTFRAEKVGPVSSRRDYLLRAYSLPKPATQYDTLDMSLSALIHTGPPFNATSPSSAEWTTVIIYRNFSRDIYFSFNSSPLRFNFERFDVSLYKVPDDKETSGPLVEKQVITVFDGEFKDLLPGWYRLKIVPEDPYFQDSRKCLCKDNRNNCATCTRTITAAIYIHEPSPTTPGPTPSTPGPTPSTREPSAISSSTDEVTTDPTGKIVGAVLGSFLGVILIVIIILFLIIYRRKQGGKQDPGPGKYVKELDKYQGQVNQNYVNNKKPAPTGPGLLKRQNVFLVNTEDHPKHLGVLKAFSNFLEKECLCNVTFAPDSKIDDKLQWIIRSMDMADFILVVHSSAAYLQYKSWTKNNGELCYQPLTKAGDIFVPALQQITDRMSRGKGVNKFLSIQFPYTADKFVIKELFRGNQYKIPTHLDEFLCHLHGLSHTQNRLEDLKLPVRVSIRLRHPGMNLIDAINEAAEYESMHSIEINTSGEKFDSGIGEEETRPIGTHNGVDFNSNGYSYENTVFSNGNYDYAIQGETNSNQLSPESPTTPQAYEYVDMQLNQGPQRQMLPKKRTEQEEMWSPPESLHEDLPAYLEVEGDNYSFQPHPPSQLGEEDVQSTQLRDEIHDINRRYMTKQFQQLLDINQEVDECESLGGMSV</sequence>
<feature type="chain" id="PRO_5012758418" evidence="11">
    <location>
        <begin position="19"/>
        <end position="788"/>
    </location>
</feature>
<feature type="signal peptide" evidence="11">
    <location>
        <begin position="1"/>
        <end position="18"/>
    </location>
</feature>
<evidence type="ECO:0000256" key="3">
    <source>
        <dbReference type="ARBA" id="ARBA00022692"/>
    </source>
</evidence>
<keyword evidence="2" id="KW-1003">Cell membrane</keyword>
<keyword evidence="4 11" id="KW-0732">Signal</keyword>
<evidence type="ECO:0000256" key="7">
    <source>
        <dbReference type="ARBA" id="ARBA00023170"/>
    </source>
</evidence>
<evidence type="ECO:0000313" key="15">
    <source>
        <dbReference type="Proteomes" id="UP000242188"/>
    </source>
</evidence>
<evidence type="ECO:0000256" key="4">
    <source>
        <dbReference type="ARBA" id="ARBA00022729"/>
    </source>
</evidence>
<comment type="subcellular location">
    <subcellularLocation>
        <location evidence="1">Cell membrane</location>
        <topology evidence="1">Single-pass type I membrane protein</topology>
    </subcellularLocation>
</comment>
<dbReference type="Gene3D" id="3.40.50.11530">
    <property type="match status" value="1"/>
</dbReference>
<evidence type="ECO:0000256" key="1">
    <source>
        <dbReference type="ARBA" id="ARBA00004251"/>
    </source>
</evidence>
<evidence type="ECO:0000256" key="10">
    <source>
        <dbReference type="SAM" id="Phobius"/>
    </source>
</evidence>
<feature type="transmembrane region" description="Helical" evidence="10">
    <location>
        <begin position="349"/>
        <end position="373"/>
    </location>
</feature>
<reference evidence="14 15" key="1">
    <citation type="journal article" date="2017" name="Nat. Ecol. Evol.">
        <title>Scallop genome provides insights into evolution of bilaterian karyotype and development.</title>
        <authorList>
            <person name="Wang S."/>
            <person name="Zhang J."/>
            <person name="Jiao W."/>
            <person name="Li J."/>
            <person name="Xun X."/>
            <person name="Sun Y."/>
            <person name="Guo X."/>
            <person name="Huan P."/>
            <person name="Dong B."/>
            <person name="Zhang L."/>
            <person name="Hu X."/>
            <person name="Sun X."/>
            <person name="Wang J."/>
            <person name="Zhao C."/>
            <person name="Wang Y."/>
            <person name="Wang D."/>
            <person name="Huang X."/>
            <person name="Wang R."/>
            <person name="Lv J."/>
            <person name="Li Y."/>
            <person name="Zhang Z."/>
            <person name="Liu B."/>
            <person name="Lu W."/>
            <person name="Hui Y."/>
            <person name="Liang J."/>
            <person name="Zhou Z."/>
            <person name="Hou R."/>
            <person name="Li X."/>
            <person name="Liu Y."/>
            <person name="Li H."/>
            <person name="Ning X."/>
            <person name="Lin Y."/>
            <person name="Zhao L."/>
            <person name="Xing Q."/>
            <person name="Dou J."/>
            <person name="Li Y."/>
            <person name="Mao J."/>
            <person name="Guo H."/>
            <person name="Dou H."/>
            <person name="Li T."/>
            <person name="Mu C."/>
            <person name="Jiang W."/>
            <person name="Fu Q."/>
            <person name="Fu X."/>
            <person name="Miao Y."/>
            <person name="Liu J."/>
            <person name="Yu Q."/>
            <person name="Li R."/>
            <person name="Liao H."/>
            <person name="Li X."/>
            <person name="Kong Y."/>
            <person name="Jiang Z."/>
            <person name="Chourrout D."/>
            <person name="Li R."/>
            <person name="Bao Z."/>
        </authorList>
    </citation>
    <scope>NUCLEOTIDE SEQUENCE [LARGE SCALE GENOMIC DNA]</scope>
    <source>
        <strain evidence="14 15">PY_sf001</strain>
    </source>
</reference>
<dbReference type="OrthoDB" id="6110093at2759"/>
<keyword evidence="15" id="KW-1185">Reference proteome</keyword>
<dbReference type="GO" id="GO:0030368">
    <property type="term" value="F:interleukin-17 receptor activity"/>
    <property type="evidence" value="ECO:0007669"/>
    <property type="project" value="InterPro"/>
</dbReference>
<evidence type="ECO:0000259" key="13">
    <source>
        <dbReference type="Pfam" id="PF23608"/>
    </source>
</evidence>
<feature type="compositionally biased region" description="Polar residues" evidence="9">
    <location>
        <begin position="329"/>
        <end position="342"/>
    </location>
</feature>
<evidence type="ECO:0000259" key="12">
    <source>
        <dbReference type="Pfam" id="PF08357"/>
    </source>
</evidence>
<keyword evidence="7 14" id="KW-0675">Receptor</keyword>
<dbReference type="InterPro" id="IPR013568">
    <property type="entry name" value="SEFIR_dom"/>
</dbReference>
<proteinExistence type="predicted"/>
<evidence type="ECO:0000256" key="5">
    <source>
        <dbReference type="ARBA" id="ARBA00022989"/>
    </source>
</evidence>
<dbReference type="InterPro" id="IPR039465">
    <property type="entry name" value="IL-17_rcpt-like"/>
</dbReference>
<dbReference type="GO" id="GO:0005886">
    <property type="term" value="C:plasma membrane"/>
    <property type="evidence" value="ECO:0007669"/>
    <property type="project" value="UniProtKB-SubCell"/>
</dbReference>
<dbReference type="InterPro" id="IPR057066">
    <property type="entry name" value="Ig_ILCR1"/>
</dbReference>
<evidence type="ECO:0000256" key="6">
    <source>
        <dbReference type="ARBA" id="ARBA00023136"/>
    </source>
</evidence>
<dbReference type="AlphaFoldDB" id="A0A210PS66"/>
<feature type="domain" description="ILCR1 Ig-like" evidence="13">
    <location>
        <begin position="200"/>
        <end position="303"/>
    </location>
</feature>
<keyword evidence="5 10" id="KW-1133">Transmembrane helix</keyword>
<keyword evidence="8" id="KW-0325">Glycoprotein</keyword>
<keyword evidence="3 10" id="KW-0812">Transmembrane</keyword>
<feature type="domain" description="SEFIR" evidence="12">
    <location>
        <begin position="421"/>
        <end position="567"/>
    </location>
</feature>
<dbReference type="STRING" id="6573.A0A210PS66"/>
<feature type="region of interest" description="Disordered" evidence="9">
    <location>
        <begin position="308"/>
        <end position="342"/>
    </location>
</feature>
<dbReference type="InterPro" id="IPR038683">
    <property type="entry name" value="IL17RA/B_FnIII-like_1_sf"/>
</dbReference>
<dbReference type="Pfam" id="PF23608">
    <property type="entry name" value="Ig_ILCR1"/>
    <property type="match status" value="1"/>
</dbReference>
<evidence type="ECO:0000256" key="11">
    <source>
        <dbReference type="SAM" id="SignalP"/>
    </source>
</evidence>
<name>A0A210PS66_MIZYE</name>
<comment type="caution">
    <text evidence="14">The sequence shown here is derived from an EMBL/GenBank/DDBJ whole genome shotgun (WGS) entry which is preliminary data.</text>
</comment>
<organism evidence="14 15">
    <name type="scientific">Mizuhopecten yessoensis</name>
    <name type="common">Japanese scallop</name>
    <name type="synonym">Patinopecten yessoensis</name>
    <dbReference type="NCBI Taxonomy" id="6573"/>
    <lineage>
        <taxon>Eukaryota</taxon>
        <taxon>Metazoa</taxon>
        <taxon>Spiralia</taxon>
        <taxon>Lophotrochozoa</taxon>
        <taxon>Mollusca</taxon>
        <taxon>Bivalvia</taxon>
        <taxon>Autobranchia</taxon>
        <taxon>Pteriomorphia</taxon>
        <taxon>Pectinida</taxon>
        <taxon>Pectinoidea</taxon>
        <taxon>Pectinidae</taxon>
        <taxon>Mizuhopecten</taxon>
    </lineage>
</organism>
<dbReference type="PANTHER" id="PTHR15583:SF7">
    <property type="entry name" value="INTERLEUKIN CYTOKINE RECEPTOR-RELATED PROTEIN 2"/>
    <property type="match status" value="1"/>
</dbReference>
<keyword evidence="6 10" id="KW-0472">Membrane</keyword>
<accession>A0A210PS66</accession>
<evidence type="ECO:0000256" key="8">
    <source>
        <dbReference type="ARBA" id="ARBA00023180"/>
    </source>
</evidence>
<feature type="compositionally biased region" description="Pro residues" evidence="9">
    <location>
        <begin position="312"/>
        <end position="325"/>
    </location>
</feature>
<dbReference type="Pfam" id="PF08357">
    <property type="entry name" value="SEFIR"/>
    <property type="match status" value="1"/>
</dbReference>
<dbReference type="EMBL" id="NEDP02005531">
    <property type="protein sequence ID" value="OWF39294.1"/>
    <property type="molecule type" value="Genomic_DNA"/>
</dbReference>
<dbReference type="Proteomes" id="UP000242188">
    <property type="component" value="Unassembled WGS sequence"/>
</dbReference>
<evidence type="ECO:0000256" key="9">
    <source>
        <dbReference type="SAM" id="MobiDB-lite"/>
    </source>
</evidence>
<dbReference type="PANTHER" id="PTHR15583">
    <property type="entry name" value="INTERLEUKIN-17 RECEPTOR"/>
    <property type="match status" value="1"/>
</dbReference>
<feature type="region of interest" description="Disordered" evidence="9">
    <location>
        <begin position="619"/>
        <end position="642"/>
    </location>
</feature>
<gene>
    <name evidence="14" type="ORF">KP79_PYT11755</name>
</gene>
<dbReference type="Gene3D" id="2.60.40.2160">
    <property type="entry name" value="Interleukin-17 receptor A/B, fibronectin-III-like domain 1"/>
    <property type="match status" value="1"/>
</dbReference>